<dbReference type="PROSITE" id="PS50041">
    <property type="entry name" value="C_TYPE_LECTIN_2"/>
    <property type="match status" value="1"/>
</dbReference>
<dbReference type="InterPro" id="IPR001304">
    <property type="entry name" value="C-type_lectin-like"/>
</dbReference>
<evidence type="ECO:0000256" key="1">
    <source>
        <dbReference type="ARBA" id="ARBA00004167"/>
    </source>
</evidence>
<evidence type="ECO:0000259" key="6">
    <source>
        <dbReference type="PROSITE" id="PS50041"/>
    </source>
</evidence>
<dbReference type="Proteomes" id="UP000050525">
    <property type="component" value="Unassembled WGS sequence"/>
</dbReference>
<protein>
    <submittedName>
        <fullName evidence="7">B-cell differentiation antigen CD72-like</fullName>
    </submittedName>
</protein>
<keyword evidence="2" id="KW-0430">Lectin</keyword>
<keyword evidence="5" id="KW-0812">Transmembrane</keyword>
<accession>A0A151NGB1</accession>
<dbReference type="InterPro" id="IPR016187">
    <property type="entry name" value="CTDL_fold"/>
</dbReference>
<dbReference type="PANTHER" id="PTHR15028">
    <property type="entry name" value="CD72-RELATED"/>
    <property type="match status" value="1"/>
</dbReference>
<dbReference type="EMBL" id="AKHW03003096">
    <property type="protein sequence ID" value="KYO35828.1"/>
    <property type="molecule type" value="Genomic_DNA"/>
</dbReference>
<dbReference type="GO" id="GO:0004888">
    <property type="term" value="F:transmembrane signaling receptor activity"/>
    <property type="evidence" value="ECO:0007669"/>
    <property type="project" value="InterPro"/>
</dbReference>
<keyword evidence="5" id="KW-1133">Transmembrane helix</keyword>
<dbReference type="Gene3D" id="3.10.100.10">
    <property type="entry name" value="Mannose-Binding Protein A, subunit A"/>
    <property type="match status" value="1"/>
</dbReference>
<evidence type="ECO:0000256" key="2">
    <source>
        <dbReference type="ARBA" id="ARBA00022734"/>
    </source>
</evidence>
<dbReference type="PANTHER" id="PTHR15028:SF6">
    <property type="entry name" value="B-CELL DIFFERENTIATION ANTIGEN CD72"/>
    <property type="match status" value="1"/>
</dbReference>
<dbReference type="GO" id="GO:0005886">
    <property type="term" value="C:plasma membrane"/>
    <property type="evidence" value="ECO:0007669"/>
    <property type="project" value="InterPro"/>
</dbReference>
<dbReference type="SUPFAM" id="SSF56436">
    <property type="entry name" value="C-type lectin-like"/>
    <property type="match status" value="1"/>
</dbReference>
<dbReference type="AlphaFoldDB" id="A0A151NGB1"/>
<dbReference type="InterPro" id="IPR039689">
    <property type="entry name" value="CD72"/>
</dbReference>
<dbReference type="GO" id="GO:0030246">
    <property type="term" value="F:carbohydrate binding"/>
    <property type="evidence" value="ECO:0007669"/>
    <property type="project" value="UniProtKB-KW"/>
</dbReference>
<feature type="transmembrane region" description="Helical" evidence="5">
    <location>
        <begin position="39"/>
        <end position="60"/>
    </location>
</feature>
<sequence>MAESVTYADLRFSKVPLGRSVNPWAQGTDPRWSARPLPLVLLAACLALLATTIALGVCYWQQGQRLQEVSHAHAAESHSLWQQVGTQEQRLGQAGEALVQAQEELARTRAELAQAWQEGNRSQEELQETRTVLRKTRVDMERVQERARDLQQQLDESKRALASARPCQVTDCCPETWVLHRGKCLFLSKEKKNWEDSKEWCKQESAQLLVLQDQDQTKMPSFLTNTDVSYWIGLQRNSNERFKWTWVDGTPWTWVDGTLYTDSRWWEFRWKYNCGAMKGGSVVAVDCFSDDAKLPAVCEKLAREPGMPPEPMSHLCPEATMGESVTYADLQFSKAPPGWSAPPRTQGAAPSAPHEADSTYENLHLGPLGAGPAGSGAQQHRDWQQGQQLQQASRAHAAERHGLWQQTGAQEQKLGQAHAALARAQEELAQTRVELAQEQEKGTRSQKELQETRTVLQETQVDLERAQEQARNLQQQLDKTARALASSRPCQVTGTGSALCTPKALALSQLLSGN</sequence>
<reference evidence="7 8" key="1">
    <citation type="journal article" date="2012" name="Genome Biol.">
        <title>Sequencing three crocodilian genomes to illuminate the evolution of archosaurs and amniotes.</title>
        <authorList>
            <person name="St John J.A."/>
            <person name="Braun E.L."/>
            <person name="Isberg S.R."/>
            <person name="Miles L.G."/>
            <person name="Chong A.Y."/>
            <person name="Gongora J."/>
            <person name="Dalzell P."/>
            <person name="Moran C."/>
            <person name="Bed'hom B."/>
            <person name="Abzhanov A."/>
            <person name="Burgess S.C."/>
            <person name="Cooksey A.M."/>
            <person name="Castoe T.A."/>
            <person name="Crawford N.G."/>
            <person name="Densmore L.D."/>
            <person name="Drew J.C."/>
            <person name="Edwards S.V."/>
            <person name="Faircloth B.C."/>
            <person name="Fujita M.K."/>
            <person name="Greenwold M.J."/>
            <person name="Hoffmann F.G."/>
            <person name="Howard J.M."/>
            <person name="Iguchi T."/>
            <person name="Janes D.E."/>
            <person name="Khan S.Y."/>
            <person name="Kohno S."/>
            <person name="de Koning A.J."/>
            <person name="Lance S.L."/>
            <person name="McCarthy F.M."/>
            <person name="McCormack J.E."/>
            <person name="Merchant M.E."/>
            <person name="Peterson D.G."/>
            <person name="Pollock D.D."/>
            <person name="Pourmand N."/>
            <person name="Raney B.J."/>
            <person name="Roessler K.A."/>
            <person name="Sanford J.R."/>
            <person name="Sawyer R.H."/>
            <person name="Schmidt C.J."/>
            <person name="Triplett E.W."/>
            <person name="Tuberville T.D."/>
            <person name="Venegas-Anaya M."/>
            <person name="Howard J.T."/>
            <person name="Jarvis E.D."/>
            <person name="Guillette L.J.Jr."/>
            <person name="Glenn T.C."/>
            <person name="Green R.E."/>
            <person name="Ray D.A."/>
        </authorList>
    </citation>
    <scope>NUCLEOTIDE SEQUENCE [LARGE SCALE GENOMIC DNA]</scope>
    <source>
        <strain evidence="7">KSC_2009_1</strain>
    </source>
</reference>
<evidence type="ECO:0000313" key="8">
    <source>
        <dbReference type="Proteomes" id="UP000050525"/>
    </source>
</evidence>
<dbReference type="SMART" id="SM00034">
    <property type="entry name" value="CLECT"/>
    <property type="match status" value="1"/>
</dbReference>
<evidence type="ECO:0000313" key="7">
    <source>
        <dbReference type="EMBL" id="KYO35828.1"/>
    </source>
</evidence>
<feature type="coiled-coil region" evidence="3">
    <location>
        <begin position="414"/>
        <end position="483"/>
    </location>
</feature>
<dbReference type="InterPro" id="IPR033992">
    <property type="entry name" value="NKR-like_CTLD"/>
</dbReference>
<comment type="subcellular location">
    <subcellularLocation>
        <location evidence="1">Membrane</location>
        <topology evidence="1">Single-pass membrane protein</topology>
    </subcellularLocation>
</comment>
<dbReference type="CDD" id="cd03593">
    <property type="entry name" value="CLECT_NK_receptors_like"/>
    <property type="match status" value="1"/>
</dbReference>
<feature type="domain" description="C-type lectin" evidence="6">
    <location>
        <begin position="180"/>
        <end position="287"/>
    </location>
</feature>
<name>A0A151NGB1_ALLMI</name>
<dbReference type="Pfam" id="PF00059">
    <property type="entry name" value="Lectin_C"/>
    <property type="match status" value="1"/>
</dbReference>
<evidence type="ECO:0000256" key="4">
    <source>
        <dbReference type="SAM" id="MobiDB-lite"/>
    </source>
</evidence>
<dbReference type="STRING" id="8496.A0A151NGB1"/>
<keyword evidence="8" id="KW-1185">Reference proteome</keyword>
<evidence type="ECO:0000256" key="3">
    <source>
        <dbReference type="SAM" id="Coils"/>
    </source>
</evidence>
<gene>
    <name evidence="7" type="ORF">Y1Q_0009272</name>
</gene>
<evidence type="ECO:0000256" key="5">
    <source>
        <dbReference type="SAM" id="Phobius"/>
    </source>
</evidence>
<keyword evidence="5" id="KW-0472">Membrane</keyword>
<keyword evidence="3" id="KW-0175">Coiled coil</keyword>
<proteinExistence type="predicted"/>
<comment type="caution">
    <text evidence="7">The sequence shown here is derived from an EMBL/GenBank/DDBJ whole genome shotgun (WGS) entry which is preliminary data.</text>
</comment>
<dbReference type="InterPro" id="IPR016186">
    <property type="entry name" value="C-type_lectin-like/link_sf"/>
</dbReference>
<organism evidence="7 8">
    <name type="scientific">Alligator mississippiensis</name>
    <name type="common">American alligator</name>
    <dbReference type="NCBI Taxonomy" id="8496"/>
    <lineage>
        <taxon>Eukaryota</taxon>
        <taxon>Metazoa</taxon>
        <taxon>Chordata</taxon>
        <taxon>Craniata</taxon>
        <taxon>Vertebrata</taxon>
        <taxon>Euteleostomi</taxon>
        <taxon>Archelosauria</taxon>
        <taxon>Archosauria</taxon>
        <taxon>Crocodylia</taxon>
        <taxon>Alligatoridae</taxon>
        <taxon>Alligatorinae</taxon>
        <taxon>Alligator</taxon>
    </lineage>
</organism>
<feature type="coiled-coil region" evidence="3">
    <location>
        <begin position="91"/>
        <end position="160"/>
    </location>
</feature>
<feature type="region of interest" description="Disordered" evidence="4">
    <location>
        <begin position="333"/>
        <end position="401"/>
    </location>
</feature>